<reference evidence="2 3" key="1">
    <citation type="submission" date="2015-01" db="EMBL/GenBank/DDBJ databases">
        <title>Genome of allotetraploid Gossypium barbadense reveals genomic plasticity and fiber elongation in cotton evolution.</title>
        <authorList>
            <person name="Chen X."/>
            <person name="Liu X."/>
            <person name="Zhao B."/>
            <person name="Zheng H."/>
            <person name="Hu Y."/>
            <person name="Lu G."/>
            <person name="Yang C."/>
            <person name="Chen J."/>
            <person name="Shan C."/>
            <person name="Zhang L."/>
            <person name="Zhou Y."/>
            <person name="Wang L."/>
            <person name="Guo W."/>
            <person name="Bai Y."/>
            <person name="Ruan J."/>
            <person name="Shangguan X."/>
            <person name="Mao Y."/>
            <person name="Jiang J."/>
            <person name="Zhu Y."/>
            <person name="Lei J."/>
            <person name="Kang H."/>
            <person name="Chen S."/>
            <person name="He X."/>
            <person name="Wang R."/>
            <person name="Wang Y."/>
            <person name="Chen J."/>
            <person name="Wang L."/>
            <person name="Yu S."/>
            <person name="Wang B."/>
            <person name="Wei J."/>
            <person name="Song S."/>
            <person name="Lu X."/>
            <person name="Gao Z."/>
            <person name="Gu W."/>
            <person name="Deng X."/>
            <person name="Ma D."/>
            <person name="Wang S."/>
            <person name="Liang W."/>
            <person name="Fang L."/>
            <person name="Cai C."/>
            <person name="Zhu X."/>
            <person name="Zhou B."/>
            <person name="Zhang Y."/>
            <person name="Chen Z."/>
            <person name="Xu S."/>
            <person name="Zhu R."/>
            <person name="Wang S."/>
            <person name="Zhang T."/>
            <person name="Zhao G."/>
        </authorList>
    </citation>
    <scope>NUCLEOTIDE SEQUENCE [LARGE SCALE GENOMIC DNA]</scope>
    <source>
        <strain evidence="3">cv. Xinhai21</strain>
        <tissue evidence="2">Leaf</tissue>
    </source>
</reference>
<feature type="chain" id="PRO_5015141814" description="Legume lectin domain-containing protein" evidence="1">
    <location>
        <begin position="33"/>
        <end position="158"/>
    </location>
</feature>
<dbReference type="AlphaFoldDB" id="A0A2P5Y3Z0"/>
<evidence type="ECO:0000313" key="3">
    <source>
        <dbReference type="Proteomes" id="UP000239757"/>
    </source>
</evidence>
<proteinExistence type="predicted"/>
<dbReference type="Proteomes" id="UP000239757">
    <property type="component" value="Unassembled WGS sequence"/>
</dbReference>
<sequence length="158" mass="17440">MYGLWGFERLKLRMMVVMLLMLVLSLFEQNMSFSSPRIICYRAGGGFSSSPAVIPIAPNISYSAVAGGEPAFAHSGPAVTAFSVVFTRDELICATETNNTPPVTCWRTENSTEELPNDNLRMERQFGNFSMVNIEARGNHVNGVNSDGTFIYRALTNM</sequence>
<evidence type="ECO:0000313" key="2">
    <source>
        <dbReference type="EMBL" id="PPS10329.1"/>
    </source>
</evidence>
<keyword evidence="1" id="KW-0732">Signal</keyword>
<organism evidence="2 3">
    <name type="scientific">Gossypium barbadense</name>
    <name type="common">Sea Island cotton</name>
    <name type="synonym">Hibiscus barbadensis</name>
    <dbReference type="NCBI Taxonomy" id="3634"/>
    <lineage>
        <taxon>Eukaryota</taxon>
        <taxon>Viridiplantae</taxon>
        <taxon>Streptophyta</taxon>
        <taxon>Embryophyta</taxon>
        <taxon>Tracheophyta</taxon>
        <taxon>Spermatophyta</taxon>
        <taxon>Magnoliopsida</taxon>
        <taxon>eudicotyledons</taxon>
        <taxon>Gunneridae</taxon>
        <taxon>Pentapetalae</taxon>
        <taxon>rosids</taxon>
        <taxon>malvids</taxon>
        <taxon>Malvales</taxon>
        <taxon>Malvaceae</taxon>
        <taxon>Malvoideae</taxon>
        <taxon>Gossypium</taxon>
    </lineage>
</organism>
<name>A0A2P5Y3Z0_GOSBA</name>
<gene>
    <name evidence="2" type="ORF">GOBAR_AA10315</name>
</gene>
<protein>
    <recommendedName>
        <fullName evidence="4">Legume lectin domain-containing protein</fullName>
    </recommendedName>
</protein>
<evidence type="ECO:0008006" key="4">
    <source>
        <dbReference type="Google" id="ProtNLM"/>
    </source>
</evidence>
<dbReference type="EMBL" id="KZ663739">
    <property type="protein sequence ID" value="PPS10329.1"/>
    <property type="molecule type" value="Genomic_DNA"/>
</dbReference>
<feature type="signal peptide" evidence="1">
    <location>
        <begin position="1"/>
        <end position="32"/>
    </location>
</feature>
<accession>A0A2P5Y3Z0</accession>
<evidence type="ECO:0000256" key="1">
    <source>
        <dbReference type="SAM" id="SignalP"/>
    </source>
</evidence>